<organism evidence="2 3">
    <name type="scientific">Xanthobacter autotrophicus</name>
    <dbReference type="NCBI Taxonomy" id="280"/>
    <lineage>
        <taxon>Bacteria</taxon>
        <taxon>Pseudomonadati</taxon>
        <taxon>Pseudomonadota</taxon>
        <taxon>Alphaproteobacteria</taxon>
        <taxon>Hyphomicrobiales</taxon>
        <taxon>Xanthobacteraceae</taxon>
        <taxon>Xanthobacter</taxon>
    </lineage>
</organism>
<protein>
    <submittedName>
        <fullName evidence="2">Uncharacterized protein</fullName>
    </submittedName>
</protein>
<accession>A0A6C1KHR0</accession>
<dbReference type="AlphaFoldDB" id="A0A6C1KHR0"/>
<dbReference type="RefSeq" id="WP_138398644.1">
    <property type="nucleotide sequence ID" value="NZ_JBAFVI010000001.1"/>
</dbReference>
<dbReference type="GeneID" id="95773094"/>
<comment type="caution">
    <text evidence="2">The sequence shown here is derived from an EMBL/GenBank/DDBJ whole genome shotgun (WGS) entry which is preliminary data.</text>
</comment>
<keyword evidence="1" id="KW-0732">Signal</keyword>
<evidence type="ECO:0000256" key="1">
    <source>
        <dbReference type="SAM" id="SignalP"/>
    </source>
</evidence>
<evidence type="ECO:0000313" key="2">
    <source>
        <dbReference type="EMBL" id="TLX43735.1"/>
    </source>
</evidence>
<evidence type="ECO:0000313" key="3">
    <source>
        <dbReference type="Proteomes" id="UP000305131"/>
    </source>
</evidence>
<reference evidence="2 3" key="1">
    <citation type="submission" date="2019-05" db="EMBL/GenBank/DDBJ databases">
        <authorList>
            <person name="Zhou X."/>
        </authorList>
    </citation>
    <scope>NUCLEOTIDE SEQUENCE [LARGE SCALE GENOMIC DNA]</scope>
    <source>
        <strain evidence="2 3">DSM 432</strain>
    </source>
</reference>
<sequence>MRKSILSLAVLAGALAFTAAARADDSVTDANRESIRVARGVTADHDGGAQHVLGYGNQAHTGGFAGAQQGPSGVSAADAFLFELGDRGLGHN</sequence>
<feature type="signal peptide" evidence="1">
    <location>
        <begin position="1"/>
        <end position="23"/>
    </location>
</feature>
<proteinExistence type="predicted"/>
<dbReference type="OrthoDB" id="9879405at2"/>
<dbReference type="EMBL" id="VAUP01000015">
    <property type="protein sequence ID" value="TLX43735.1"/>
    <property type="molecule type" value="Genomic_DNA"/>
</dbReference>
<feature type="chain" id="PRO_5025592366" evidence="1">
    <location>
        <begin position="24"/>
        <end position="92"/>
    </location>
</feature>
<name>A0A6C1KHR0_XANAU</name>
<dbReference type="Proteomes" id="UP000305131">
    <property type="component" value="Unassembled WGS sequence"/>
</dbReference>
<gene>
    <name evidence="2" type="ORF">FBQ73_06415</name>
</gene>